<accession>A0A9D3Y395</accession>
<proteinExistence type="predicted"/>
<sequence>MGGEHKVLNVAKIKSNVRSEETQLRTTKVDNDVDCGGSKLHYFPNNADTAFEIQINVQANGTILIC</sequence>
<keyword evidence="2" id="KW-1185">Reference proteome</keyword>
<name>A0A9D3Y395_DREPO</name>
<dbReference type="AlphaFoldDB" id="A0A9D3Y395"/>
<organism evidence="1 2">
    <name type="scientific">Dreissena polymorpha</name>
    <name type="common">Zebra mussel</name>
    <name type="synonym">Mytilus polymorpha</name>
    <dbReference type="NCBI Taxonomy" id="45954"/>
    <lineage>
        <taxon>Eukaryota</taxon>
        <taxon>Metazoa</taxon>
        <taxon>Spiralia</taxon>
        <taxon>Lophotrochozoa</taxon>
        <taxon>Mollusca</taxon>
        <taxon>Bivalvia</taxon>
        <taxon>Autobranchia</taxon>
        <taxon>Heteroconchia</taxon>
        <taxon>Euheterodonta</taxon>
        <taxon>Imparidentia</taxon>
        <taxon>Neoheterodontei</taxon>
        <taxon>Myida</taxon>
        <taxon>Dreissenoidea</taxon>
        <taxon>Dreissenidae</taxon>
        <taxon>Dreissena</taxon>
    </lineage>
</organism>
<reference evidence="1" key="1">
    <citation type="journal article" date="2019" name="bioRxiv">
        <title>The Genome of the Zebra Mussel, Dreissena polymorpha: A Resource for Invasive Species Research.</title>
        <authorList>
            <person name="McCartney M.A."/>
            <person name="Auch B."/>
            <person name="Kono T."/>
            <person name="Mallez S."/>
            <person name="Zhang Y."/>
            <person name="Obille A."/>
            <person name="Becker A."/>
            <person name="Abrahante J.E."/>
            <person name="Garbe J."/>
            <person name="Badalamenti J.P."/>
            <person name="Herman A."/>
            <person name="Mangelson H."/>
            <person name="Liachko I."/>
            <person name="Sullivan S."/>
            <person name="Sone E.D."/>
            <person name="Koren S."/>
            <person name="Silverstein K.A.T."/>
            <person name="Beckman K.B."/>
            <person name="Gohl D.M."/>
        </authorList>
    </citation>
    <scope>NUCLEOTIDE SEQUENCE</scope>
    <source>
        <strain evidence="1">Duluth1</strain>
        <tissue evidence="1">Whole animal</tissue>
    </source>
</reference>
<evidence type="ECO:0000313" key="2">
    <source>
        <dbReference type="Proteomes" id="UP000828390"/>
    </source>
</evidence>
<gene>
    <name evidence="1" type="ORF">DPMN_191480</name>
</gene>
<dbReference type="Proteomes" id="UP000828390">
    <property type="component" value="Unassembled WGS sequence"/>
</dbReference>
<evidence type="ECO:0000313" key="1">
    <source>
        <dbReference type="EMBL" id="KAH3690995.1"/>
    </source>
</evidence>
<protein>
    <submittedName>
        <fullName evidence="1">Uncharacterized protein</fullName>
    </submittedName>
</protein>
<dbReference type="EMBL" id="JAIWYP010000047">
    <property type="protein sequence ID" value="KAH3690995.1"/>
    <property type="molecule type" value="Genomic_DNA"/>
</dbReference>
<reference evidence="1" key="2">
    <citation type="submission" date="2020-11" db="EMBL/GenBank/DDBJ databases">
        <authorList>
            <person name="McCartney M.A."/>
            <person name="Auch B."/>
            <person name="Kono T."/>
            <person name="Mallez S."/>
            <person name="Becker A."/>
            <person name="Gohl D.M."/>
            <person name="Silverstein K.A.T."/>
            <person name="Koren S."/>
            <person name="Bechman K.B."/>
            <person name="Herman A."/>
            <person name="Abrahante J.E."/>
            <person name="Garbe J."/>
        </authorList>
    </citation>
    <scope>NUCLEOTIDE SEQUENCE</scope>
    <source>
        <strain evidence="1">Duluth1</strain>
        <tissue evidence="1">Whole animal</tissue>
    </source>
</reference>
<comment type="caution">
    <text evidence="1">The sequence shown here is derived from an EMBL/GenBank/DDBJ whole genome shotgun (WGS) entry which is preliminary data.</text>
</comment>